<dbReference type="EMBL" id="AP018227">
    <property type="protein sequence ID" value="BAY82714.1"/>
    <property type="molecule type" value="Genomic_DNA"/>
</dbReference>
<dbReference type="AlphaFoldDB" id="A0A1Z4LNF8"/>
<name>A0A1Z4LNF8_9CYAN</name>
<keyword evidence="1" id="KW-0732">Signal</keyword>
<dbReference type="InterPro" id="IPR003790">
    <property type="entry name" value="GHL10"/>
</dbReference>
<reference evidence="3 4" key="1">
    <citation type="submission" date="2017-06" db="EMBL/GenBank/DDBJ databases">
        <title>Genome sequencing of cyanobaciteial culture collection at National Institute for Environmental Studies (NIES).</title>
        <authorList>
            <person name="Hirose Y."/>
            <person name="Shimura Y."/>
            <person name="Fujisawa T."/>
            <person name="Nakamura Y."/>
            <person name="Kawachi M."/>
        </authorList>
    </citation>
    <scope>NUCLEOTIDE SEQUENCE [LARGE SCALE GENOMIC DNA]</scope>
    <source>
        <strain evidence="3 4">NIES-267</strain>
    </source>
</reference>
<evidence type="ECO:0000259" key="2">
    <source>
        <dbReference type="Pfam" id="PF02638"/>
    </source>
</evidence>
<dbReference type="PANTHER" id="PTHR43405:SF1">
    <property type="entry name" value="GLYCOSYL HYDROLASE DIGH"/>
    <property type="match status" value="1"/>
</dbReference>
<evidence type="ECO:0000313" key="3">
    <source>
        <dbReference type="EMBL" id="BAY82714.1"/>
    </source>
</evidence>
<feature type="domain" description="Glycosyl hydrolase-like 10" evidence="2">
    <location>
        <begin position="54"/>
        <end position="352"/>
    </location>
</feature>
<keyword evidence="4" id="KW-1185">Reference proteome</keyword>
<dbReference type="PANTHER" id="PTHR43405">
    <property type="entry name" value="GLYCOSYL HYDROLASE DIGH"/>
    <property type="match status" value="1"/>
</dbReference>
<evidence type="ECO:0000256" key="1">
    <source>
        <dbReference type="ARBA" id="ARBA00022729"/>
    </source>
</evidence>
<dbReference type="SUPFAM" id="SSF51445">
    <property type="entry name" value="(Trans)glycosidases"/>
    <property type="match status" value="1"/>
</dbReference>
<protein>
    <recommendedName>
        <fullName evidence="2">Glycosyl hydrolase-like 10 domain-containing protein</fullName>
    </recommendedName>
</protein>
<sequence length="405" mass="46694">MTSKMFYAKTRLTTLHIRNALLKKFLPLFFLLSLICSLVVNSFTPAIAQQPRQEIRGVWMTSNDFSILRSREKVNDAMGLLRGLNFNTIYPVVWNSGYTKYPSQAAKRAGIPFFFKGEEGQDVLADLIKQAHSQNLLVIPWFEFGFMVPQSSELALKHPDWLTKKQNGSQTSIGAAGENAWLNPFHPQVQKFITELVTEVVTQYDGDGIQFDDHMSLPRDFGYDKYTAALYRKETGRNPPRNSQDGRWVRWRADKISQFMVKLNQAVKAKKPNAIFSVSPNYYDFAYKIQLQDWLKWVREGIVDELIVQVYRNDLQSFVKKINRSEIKETQQKIPTAVGIMAGLRNKPVSINQIQSQVRASRQNGLGVSFFYYESLWNRSQESKEQRKAGFQAMFPQPAFRSAMR</sequence>
<dbReference type="InterPro" id="IPR017853">
    <property type="entry name" value="GH"/>
</dbReference>
<dbReference type="Gene3D" id="3.20.20.80">
    <property type="entry name" value="Glycosidases"/>
    <property type="match status" value="1"/>
</dbReference>
<dbReference type="OrthoDB" id="503979at2"/>
<evidence type="ECO:0000313" key="4">
    <source>
        <dbReference type="Proteomes" id="UP000218418"/>
    </source>
</evidence>
<dbReference type="InterPro" id="IPR052177">
    <property type="entry name" value="Divisome_Glycosyl_Hydrolase"/>
</dbReference>
<dbReference type="Proteomes" id="UP000218418">
    <property type="component" value="Chromosome"/>
</dbReference>
<proteinExistence type="predicted"/>
<gene>
    <name evidence="3" type="ORF">NIES267_21980</name>
</gene>
<organism evidence="3 4">
    <name type="scientific">Calothrix parasitica NIES-267</name>
    <dbReference type="NCBI Taxonomy" id="1973488"/>
    <lineage>
        <taxon>Bacteria</taxon>
        <taxon>Bacillati</taxon>
        <taxon>Cyanobacteriota</taxon>
        <taxon>Cyanophyceae</taxon>
        <taxon>Nostocales</taxon>
        <taxon>Calotrichaceae</taxon>
        <taxon>Calothrix</taxon>
    </lineage>
</organism>
<dbReference type="Pfam" id="PF02638">
    <property type="entry name" value="GHL10"/>
    <property type="match status" value="1"/>
</dbReference>
<accession>A0A1Z4LNF8</accession>